<evidence type="ECO:0000256" key="1">
    <source>
        <dbReference type="SAM" id="SignalP"/>
    </source>
</evidence>
<proteinExistence type="predicted"/>
<protein>
    <recommendedName>
        <fullName evidence="4">DUF5625 domain-containing protein</fullName>
    </recommendedName>
</protein>
<dbReference type="AlphaFoldDB" id="A0A166YF63"/>
<keyword evidence="1" id="KW-0732">Signal</keyword>
<evidence type="ECO:0000313" key="2">
    <source>
        <dbReference type="EMBL" id="KZN42571.1"/>
    </source>
</evidence>
<comment type="caution">
    <text evidence="2">The sequence shown here is derived from an EMBL/GenBank/DDBJ whole genome shotgun (WGS) entry which is preliminary data.</text>
</comment>
<keyword evidence="3" id="KW-1185">Reference proteome</keyword>
<gene>
    <name evidence="2" type="ORF">N475_09585</name>
</gene>
<dbReference type="Proteomes" id="UP000076643">
    <property type="component" value="Unassembled WGS sequence"/>
</dbReference>
<accession>A0A166YF63</accession>
<dbReference type="EMBL" id="AUYB01000082">
    <property type="protein sequence ID" value="KZN42571.1"/>
    <property type="molecule type" value="Genomic_DNA"/>
</dbReference>
<evidence type="ECO:0008006" key="4">
    <source>
        <dbReference type="Google" id="ProtNLM"/>
    </source>
</evidence>
<reference evidence="2 3" key="1">
    <citation type="submission" date="2013-07" db="EMBL/GenBank/DDBJ databases">
        <title>Comparative Genomic and Metabolomic Analysis of Twelve Strains of Pseudoalteromonas luteoviolacea.</title>
        <authorList>
            <person name="Vynne N.G."/>
            <person name="Mansson M."/>
            <person name="Gram L."/>
        </authorList>
    </citation>
    <scope>NUCLEOTIDE SEQUENCE [LARGE SCALE GENOMIC DNA]</scope>
    <source>
        <strain evidence="2 3">DSM 6061</strain>
    </source>
</reference>
<dbReference type="GeneID" id="57361046"/>
<organism evidence="2 3">
    <name type="scientific">Pseudoalteromonas luteoviolacea DSM 6061</name>
    <dbReference type="NCBI Taxonomy" id="1365250"/>
    <lineage>
        <taxon>Bacteria</taxon>
        <taxon>Pseudomonadati</taxon>
        <taxon>Pseudomonadota</taxon>
        <taxon>Gammaproteobacteria</taxon>
        <taxon>Alteromonadales</taxon>
        <taxon>Pseudoalteromonadaceae</taxon>
        <taxon>Pseudoalteromonas</taxon>
    </lineage>
</organism>
<feature type="chain" id="PRO_5007882752" description="DUF5625 domain-containing protein" evidence="1">
    <location>
        <begin position="23"/>
        <end position="164"/>
    </location>
</feature>
<dbReference type="PATRIC" id="fig|1365250.3.peg.992"/>
<sequence>MNNIFKIGFFLSFIFFSFNAAADFDVNGQGVVTYPTGVEKSFDFGFGWKANDKKFRIGNKSYSMSQLPESYSIAMTLSKDESKVWIQEFNSGYIESFEWKIGRHKLKLSKKAFSSRVRGDYVLTLNNVDYFLSRNNVSIDVHFEETGIKSVRLEGVTRSMGTKK</sequence>
<evidence type="ECO:0000313" key="3">
    <source>
        <dbReference type="Proteomes" id="UP000076643"/>
    </source>
</evidence>
<feature type="signal peptide" evidence="1">
    <location>
        <begin position="1"/>
        <end position="22"/>
    </location>
</feature>
<name>A0A166YF63_9GAMM</name>
<dbReference type="RefSeq" id="WP_063355419.1">
    <property type="nucleotide sequence ID" value="NZ_AQHB01000014.1"/>
</dbReference>